<keyword evidence="1" id="KW-0560">Oxidoreductase</keyword>
<gene>
    <name evidence="4" type="ORF">G5B46_19495</name>
</gene>
<dbReference type="Pfam" id="PF13640">
    <property type="entry name" value="2OG-FeII_Oxy_3"/>
    <property type="match status" value="1"/>
</dbReference>
<comment type="similarity">
    <text evidence="1">Belongs to the iron/ascorbate-dependent oxidoreductase family.</text>
</comment>
<keyword evidence="1" id="KW-0479">Metal-binding</keyword>
<sequence length="405" mass="44541">MSDLSDVSLLDRPAPEAAPSEPSFEAKLQFLSQFGAGGVGHSGHVLLDHLKGTAALLEAWGVDEAVRDAGLFHSVYGTESFQRAILTLDRRGDVAAVIGERAERLAYLFGAMTKRSFMLALAPRGPGMLTLQDGRQEPVARSDLKDLAHIFTANWLEQFPRMQPRQRADAGPRLRGLLAWLDEAGHKALSDTYGFDASSRVVRGPIGAPRAGEIRTLEGIVPTDLQLQLSGLMDRNIWRYGWRANSTQVNHSFWHSHFGGGDENSLDNCEKELLGRPLITPVIALWKLICDQVVGDHVPVRVYANGHTFGGDGHMHTDSAQPDYFTTIYYAHPQWEANWGGETVFFDQGGRDVIRSVFPIPGRLAVFPGDIPHAARTPSRDCPALRTVLVFKSRARKAHDGPSLL</sequence>
<organism evidence="4">
    <name type="scientific">Caulobacter sp. 602-2</name>
    <dbReference type="NCBI Taxonomy" id="2710887"/>
    <lineage>
        <taxon>Bacteria</taxon>
        <taxon>Pseudomonadati</taxon>
        <taxon>Pseudomonadota</taxon>
        <taxon>Alphaproteobacteria</taxon>
        <taxon>Caulobacterales</taxon>
        <taxon>Caulobacteraceae</taxon>
        <taxon>Caulobacter</taxon>
    </lineage>
</organism>
<dbReference type="RefSeq" id="WP_165261619.1">
    <property type="nucleotide sequence ID" value="NZ_JAAKGT010000011.1"/>
</dbReference>
<protein>
    <submittedName>
        <fullName evidence="4">2OG-Fe(II) oxygenase</fullName>
    </submittedName>
</protein>
<accession>A0A6G4R2K4</accession>
<proteinExistence type="inferred from homology"/>
<dbReference type="EMBL" id="JAAKGT010000011">
    <property type="protein sequence ID" value="NGM51804.1"/>
    <property type="molecule type" value="Genomic_DNA"/>
</dbReference>
<evidence type="ECO:0000256" key="2">
    <source>
        <dbReference type="SAM" id="MobiDB-lite"/>
    </source>
</evidence>
<comment type="caution">
    <text evidence="4">The sequence shown here is derived from an EMBL/GenBank/DDBJ whole genome shotgun (WGS) entry which is preliminary data.</text>
</comment>
<dbReference type="Pfam" id="PF20680">
    <property type="entry name" value="DUF6817"/>
    <property type="match status" value="1"/>
</dbReference>
<dbReference type="InterPro" id="IPR005123">
    <property type="entry name" value="Oxoglu/Fe-dep_dioxygenase_dom"/>
</dbReference>
<dbReference type="PANTHER" id="PTHR35169">
    <property type="entry name" value="FE2OG DIOXYGENASE DOMAIN-CONTAINING PROTEIN"/>
    <property type="match status" value="1"/>
</dbReference>
<evidence type="ECO:0000313" key="4">
    <source>
        <dbReference type="EMBL" id="NGM51804.1"/>
    </source>
</evidence>
<dbReference type="PANTHER" id="PTHR35169:SF1">
    <property type="entry name" value="PROLYL 4-HYDROXYLASE ALPHA SUBUNIT FE(2+) 2OG DIOXYGENASE DOMAIN-CONTAINING PROTEIN"/>
    <property type="match status" value="1"/>
</dbReference>
<evidence type="ECO:0000256" key="1">
    <source>
        <dbReference type="RuleBase" id="RU003682"/>
    </source>
</evidence>
<dbReference type="GO" id="GO:0046872">
    <property type="term" value="F:metal ion binding"/>
    <property type="evidence" value="ECO:0007669"/>
    <property type="project" value="UniProtKB-KW"/>
</dbReference>
<dbReference type="AlphaFoldDB" id="A0A6G4R2K4"/>
<dbReference type="GO" id="GO:0016491">
    <property type="term" value="F:oxidoreductase activity"/>
    <property type="evidence" value="ECO:0007669"/>
    <property type="project" value="UniProtKB-KW"/>
</dbReference>
<name>A0A6G4R2K4_9CAUL</name>
<feature type="domain" description="Fe2OG dioxygenase" evidence="3">
    <location>
        <begin position="294"/>
        <end position="395"/>
    </location>
</feature>
<reference evidence="4" key="1">
    <citation type="submission" date="2020-02" db="EMBL/GenBank/DDBJ databases">
        <authorList>
            <person name="Gao J."/>
            <person name="Sun J."/>
        </authorList>
    </citation>
    <scope>NUCLEOTIDE SEQUENCE</scope>
    <source>
        <strain evidence="4">602-2</strain>
    </source>
</reference>
<keyword evidence="1" id="KW-0408">Iron</keyword>
<dbReference type="InterPro" id="IPR044862">
    <property type="entry name" value="Pro_4_hyd_alph_FE2OG_OXY"/>
</dbReference>
<dbReference type="InterPro" id="IPR049202">
    <property type="entry name" value="DUF6817"/>
</dbReference>
<dbReference type="Gene3D" id="2.60.120.620">
    <property type="entry name" value="q2cbj1_9rhob like domain"/>
    <property type="match status" value="1"/>
</dbReference>
<evidence type="ECO:0000259" key="3">
    <source>
        <dbReference type="PROSITE" id="PS51471"/>
    </source>
</evidence>
<dbReference type="PROSITE" id="PS51471">
    <property type="entry name" value="FE2OG_OXY"/>
    <property type="match status" value="1"/>
</dbReference>
<feature type="region of interest" description="Disordered" evidence="2">
    <location>
        <begin position="1"/>
        <end position="21"/>
    </location>
</feature>